<name>A0A518GAJ0_9BACT</name>
<keyword evidence="3" id="KW-1003">Cell membrane</keyword>
<keyword evidence="4 8" id="KW-0812">Transmembrane</keyword>
<dbReference type="KEGG" id="ahel:Q31a_39260"/>
<gene>
    <name evidence="9" type="primary">gntT</name>
    <name evidence="9" type="ORF">Q31a_39260</name>
</gene>
<dbReference type="NCBIfam" id="TIGR00791">
    <property type="entry name" value="gntP"/>
    <property type="match status" value="1"/>
</dbReference>
<feature type="transmembrane region" description="Helical" evidence="8">
    <location>
        <begin position="180"/>
        <end position="200"/>
    </location>
</feature>
<keyword evidence="2" id="KW-0813">Transport</keyword>
<evidence type="ECO:0000256" key="5">
    <source>
        <dbReference type="ARBA" id="ARBA00022989"/>
    </source>
</evidence>
<dbReference type="PANTHER" id="PTHR30354">
    <property type="entry name" value="GNT FAMILY GLUCONATE TRANSPORTER"/>
    <property type="match status" value="1"/>
</dbReference>
<sequence>MSIDDVQLIFAFLFSVTILIVLISRFSLSPFVSLIVATIVLSCSAGLDLGEAWQHFSGGVGGVLSSTAMVIGLGAMTGILLQRSGGAEVIANRMVGLLGVDRLGWSMLAVGLLVGVGVWFTVGLVLLVPIAISLAKVARVSLLIPAMSMLAGLSAMHGLAPPHPGPLVAINLLEADTGRTILWSLLVGSLSAAIAGPLFWRLFEGKISMPEFSKAPAVPAENSDATPQSRAEEVPKQVGLGASLLVIALPILLMLIGSFVEEPLASSGFGWSRIAMALRALGTPTIAMLIGLLLAYFQLGVRSGFSRKAISQMTEESLFPVANVLLVVGAGAGYSKVLIACGVGDTLASMAQQIPVDTMILGWLIAAAFRVTTGSATTAITAAGGIVSVMVAGDASINRELLVLALGAGSLTLSHVNDGGFWFVKELFALTVPQTLKTWTVLETVLSLVALLIVLLLNYLV</sequence>
<keyword evidence="6 8" id="KW-0472">Membrane</keyword>
<feature type="transmembrane region" description="Helical" evidence="8">
    <location>
        <begin position="140"/>
        <end position="160"/>
    </location>
</feature>
<evidence type="ECO:0000256" key="8">
    <source>
        <dbReference type="SAM" id="Phobius"/>
    </source>
</evidence>
<evidence type="ECO:0000256" key="6">
    <source>
        <dbReference type="ARBA" id="ARBA00023136"/>
    </source>
</evidence>
<organism evidence="9 10">
    <name type="scientific">Aureliella helgolandensis</name>
    <dbReference type="NCBI Taxonomy" id="2527968"/>
    <lineage>
        <taxon>Bacteria</taxon>
        <taxon>Pseudomonadati</taxon>
        <taxon>Planctomycetota</taxon>
        <taxon>Planctomycetia</taxon>
        <taxon>Pirellulales</taxon>
        <taxon>Pirellulaceae</taxon>
        <taxon>Aureliella</taxon>
    </lineage>
</organism>
<dbReference type="EMBL" id="CP036298">
    <property type="protein sequence ID" value="QDV25600.1"/>
    <property type="molecule type" value="Genomic_DNA"/>
</dbReference>
<feature type="transmembrane region" description="Helical" evidence="8">
    <location>
        <begin position="62"/>
        <end position="83"/>
    </location>
</feature>
<dbReference type="InterPro" id="IPR003474">
    <property type="entry name" value="Glcn_transporter"/>
</dbReference>
<dbReference type="Pfam" id="PF02447">
    <property type="entry name" value="GntP_permease"/>
    <property type="match status" value="1"/>
</dbReference>
<feature type="transmembrane region" description="Helical" evidence="8">
    <location>
        <begin position="401"/>
        <end position="424"/>
    </location>
</feature>
<feature type="transmembrane region" description="Helical" evidence="8">
    <location>
        <begin position="436"/>
        <end position="460"/>
    </location>
</feature>
<dbReference type="AlphaFoldDB" id="A0A518GAJ0"/>
<dbReference type="PANTHER" id="PTHR30354:SF22">
    <property type="entry name" value="HIGH-AFFINITY GLUCONATE TRANSPORTER"/>
    <property type="match status" value="1"/>
</dbReference>
<comment type="similarity">
    <text evidence="7">Belongs to the GntP permease family.</text>
</comment>
<dbReference type="PIRSF" id="PIRSF002746">
    <property type="entry name" value="Gluconate_transporter"/>
    <property type="match status" value="1"/>
</dbReference>
<feature type="transmembrane region" description="Helical" evidence="8">
    <location>
        <begin position="318"/>
        <end position="340"/>
    </location>
</feature>
<comment type="subcellular location">
    <subcellularLocation>
        <location evidence="1">Cell membrane</location>
        <topology evidence="1">Multi-pass membrane protein</topology>
    </subcellularLocation>
</comment>
<evidence type="ECO:0000256" key="1">
    <source>
        <dbReference type="ARBA" id="ARBA00004651"/>
    </source>
</evidence>
<evidence type="ECO:0000256" key="2">
    <source>
        <dbReference type="ARBA" id="ARBA00022448"/>
    </source>
</evidence>
<feature type="transmembrane region" description="Helical" evidence="8">
    <location>
        <begin position="360"/>
        <end position="389"/>
    </location>
</feature>
<proteinExistence type="inferred from homology"/>
<dbReference type="GO" id="GO:0005886">
    <property type="term" value="C:plasma membrane"/>
    <property type="evidence" value="ECO:0007669"/>
    <property type="project" value="UniProtKB-SubCell"/>
</dbReference>
<feature type="transmembrane region" description="Helical" evidence="8">
    <location>
        <begin position="238"/>
        <end position="256"/>
    </location>
</feature>
<dbReference type="GO" id="GO:0015128">
    <property type="term" value="F:gluconate transmembrane transporter activity"/>
    <property type="evidence" value="ECO:0007669"/>
    <property type="project" value="InterPro"/>
</dbReference>
<reference evidence="9 10" key="1">
    <citation type="submission" date="2019-02" db="EMBL/GenBank/DDBJ databases">
        <title>Deep-cultivation of Planctomycetes and their phenomic and genomic characterization uncovers novel biology.</title>
        <authorList>
            <person name="Wiegand S."/>
            <person name="Jogler M."/>
            <person name="Boedeker C."/>
            <person name="Pinto D."/>
            <person name="Vollmers J."/>
            <person name="Rivas-Marin E."/>
            <person name="Kohn T."/>
            <person name="Peeters S.H."/>
            <person name="Heuer A."/>
            <person name="Rast P."/>
            <person name="Oberbeckmann S."/>
            <person name="Bunk B."/>
            <person name="Jeske O."/>
            <person name="Meyerdierks A."/>
            <person name="Storesund J.E."/>
            <person name="Kallscheuer N."/>
            <person name="Luecker S."/>
            <person name="Lage O.M."/>
            <person name="Pohl T."/>
            <person name="Merkel B.J."/>
            <person name="Hornburger P."/>
            <person name="Mueller R.-W."/>
            <person name="Bruemmer F."/>
            <person name="Labrenz M."/>
            <person name="Spormann A.M."/>
            <person name="Op den Camp H."/>
            <person name="Overmann J."/>
            <person name="Amann R."/>
            <person name="Jetten M.S.M."/>
            <person name="Mascher T."/>
            <person name="Medema M.H."/>
            <person name="Devos D.P."/>
            <person name="Kaster A.-K."/>
            <person name="Ovreas L."/>
            <person name="Rohde M."/>
            <person name="Galperin M.Y."/>
            <person name="Jogler C."/>
        </authorList>
    </citation>
    <scope>NUCLEOTIDE SEQUENCE [LARGE SCALE GENOMIC DNA]</scope>
    <source>
        <strain evidence="9 10">Q31a</strain>
    </source>
</reference>
<feature type="transmembrane region" description="Helical" evidence="8">
    <location>
        <begin position="276"/>
        <end position="297"/>
    </location>
</feature>
<protein>
    <submittedName>
        <fullName evidence="9">High-affinity gluconate transporter</fullName>
    </submittedName>
</protein>
<evidence type="ECO:0000256" key="7">
    <source>
        <dbReference type="ARBA" id="ARBA00049663"/>
    </source>
</evidence>
<evidence type="ECO:0000256" key="3">
    <source>
        <dbReference type="ARBA" id="ARBA00022475"/>
    </source>
</evidence>
<keyword evidence="5 8" id="KW-1133">Transmembrane helix</keyword>
<dbReference type="Proteomes" id="UP000318017">
    <property type="component" value="Chromosome"/>
</dbReference>
<keyword evidence="10" id="KW-1185">Reference proteome</keyword>
<evidence type="ECO:0000313" key="10">
    <source>
        <dbReference type="Proteomes" id="UP000318017"/>
    </source>
</evidence>
<dbReference type="RefSeq" id="WP_197355377.1">
    <property type="nucleotide sequence ID" value="NZ_CP036298.1"/>
</dbReference>
<feature type="transmembrane region" description="Helical" evidence="8">
    <location>
        <begin position="7"/>
        <end position="25"/>
    </location>
</feature>
<feature type="transmembrane region" description="Helical" evidence="8">
    <location>
        <begin position="103"/>
        <end position="128"/>
    </location>
</feature>
<evidence type="ECO:0000313" key="9">
    <source>
        <dbReference type="EMBL" id="QDV25600.1"/>
    </source>
</evidence>
<accession>A0A518GAJ0</accession>
<evidence type="ECO:0000256" key="4">
    <source>
        <dbReference type="ARBA" id="ARBA00022692"/>
    </source>
</evidence>
<feature type="transmembrane region" description="Helical" evidence="8">
    <location>
        <begin position="31"/>
        <end position="50"/>
    </location>
</feature>